<dbReference type="Gene3D" id="2.60.20.10">
    <property type="entry name" value="Crystallins"/>
    <property type="match status" value="1"/>
</dbReference>
<evidence type="ECO:0000259" key="3">
    <source>
        <dbReference type="Pfam" id="PF00030"/>
    </source>
</evidence>
<reference evidence="4" key="1">
    <citation type="submission" date="2025-08" db="UniProtKB">
        <authorList>
            <consortium name="Ensembl"/>
        </authorList>
    </citation>
    <scope>IDENTIFICATION</scope>
</reference>
<dbReference type="Ensembl" id="ENSAMXT00005003276.1">
    <property type="protein sequence ID" value="ENSAMXP00005002888.1"/>
    <property type="gene ID" value="ENSAMXG00005001768.1"/>
</dbReference>
<proteinExistence type="inferred from homology"/>
<dbReference type="Proteomes" id="UP000694621">
    <property type="component" value="Unplaced"/>
</dbReference>
<sequence length="44" mass="5475">MNIVLQIMLFDQENFQGRMMEVQNECMNVCDQRYFIKINLLKWF</sequence>
<dbReference type="InterPro" id="IPR011024">
    <property type="entry name" value="G_crystallin-like"/>
</dbReference>
<name>A0A8B9J4Z3_ASTMX</name>
<accession>A0A8B9J4Z3</accession>
<dbReference type="Pfam" id="PF00030">
    <property type="entry name" value="Crystall"/>
    <property type="match status" value="1"/>
</dbReference>
<protein>
    <recommendedName>
        <fullName evidence="3">Beta/gamma crystallin 'Greek key' domain-containing protein</fullName>
    </recommendedName>
</protein>
<evidence type="ECO:0000256" key="1">
    <source>
        <dbReference type="ARBA" id="ARBA00009646"/>
    </source>
</evidence>
<keyword evidence="2" id="KW-0677">Repeat</keyword>
<evidence type="ECO:0000313" key="4">
    <source>
        <dbReference type="Ensembl" id="ENSAMXP00005002888.1"/>
    </source>
</evidence>
<evidence type="ECO:0000313" key="5">
    <source>
        <dbReference type="Proteomes" id="UP000694621"/>
    </source>
</evidence>
<dbReference type="InterPro" id="IPR001064">
    <property type="entry name" value="Beta/gamma_crystallin"/>
</dbReference>
<feature type="domain" description="Beta/gamma crystallin 'Greek key'" evidence="3">
    <location>
        <begin position="6"/>
        <end position="38"/>
    </location>
</feature>
<organism evidence="4 5">
    <name type="scientific">Astyanax mexicanus</name>
    <name type="common">Blind cave fish</name>
    <name type="synonym">Astyanax fasciatus mexicanus</name>
    <dbReference type="NCBI Taxonomy" id="7994"/>
    <lineage>
        <taxon>Eukaryota</taxon>
        <taxon>Metazoa</taxon>
        <taxon>Chordata</taxon>
        <taxon>Craniata</taxon>
        <taxon>Vertebrata</taxon>
        <taxon>Euteleostomi</taxon>
        <taxon>Actinopterygii</taxon>
        <taxon>Neopterygii</taxon>
        <taxon>Teleostei</taxon>
        <taxon>Ostariophysi</taxon>
        <taxon>Characiformes</taxon>
        <taxon>Characoidei</taxon>
        <taxon>Acestrorhamphidae</taxon>
        <taxon>Acestrorhamphinae</taxon>
        <taxon>Astyanax</taxon>
    </lineage>
</organism>
<dbReference type="SUPFAM" id="SSF49695">
    <property type="entry name" value="gamma-Crystallin-like"/>
    <property type="match status" value="1"/>
</dbReference>
<evidence type="ECO:0000256" key="2">
    <source>
        <dbReference type="ARBA" id="ARBA00022737"/>
    </source>
</evidence>
<dbReference type="AlphaFoldDB" id="A0A8B9J4Z3"/>
<comment type="similarity">
    <text evidence="1">Belongs to the beta/gamma-crystallin family.</text>
</comment>